<evidence type="ECO:0000259" key="2">
    <source>
        <dbReference type="Pfam" id="PF04233"/>
    </source>
</evidence>
<feature type="domain" description="Phage head morphogenesis" evidence="2">
    <location>
        <begin position="57"/>
        <end position="172"/>
    </location>
</feature>
<evidence type="ECO:0000313" key="3">
    <source>
        <dbReference type="EMBL" id="MEF2965660.1"/>
    </source>
</evidence>
<dbReference type="EMBL" id="JAZHPZ010000003">
    <property type="protein sequence ID" value="MEF2965660.1"/>
    <property type="molecule type" value="Genomic_DNA"/>
</dbReference>
<comment type="caution">
    <text evidence="3">The sequence shown here is derived from an EMBL/GenBank/DDBJ whole genome shotgun (WGS) entry which is preliminary data.</text>
</comment>
<reference evidence="3 4" key="1">
    <citation type="submission" date="2024-02" db="EMBL/GenBank/DDBJ databases">
        <title>A nitrogen-fixing paenibacillus bacterium.</title>
        <authorList>
            <person name="Zhang W.L."/>
            <person name="Chen S.F."/>
        </authorList>
    </citation>
    <scope>NUCLEOTIDE SEQUENCE [LARGE SCALE GENOMIC DNA]</scope>
    <source>
        <strain evidence="3 4">M1</strain>
    </source>
</reference>
<evidence type="ECO:0000313" key="4">
    <source>
        <dbReference type="Proteomes" id="UP001306950"/>
    </source>
</evidence>
<name>A0ABU7VPH7_9BACL</name>
<accession>A0ABU7VPH7</accession>
<protein>
    <submittedName>
        <fullName evidence="3">Phage minor head protein</fullName>
    </submittedName>
</protein>
<dbReference type="Proteomes" id="UP001306950">
    <property type="component" value="Unassembled WGS sequence"/>
</dbReference>
<sequence length="247" mass="28959">MKDLFELLTEPDFKFEEAAEFFGNKLLLKSTEFYQLAEEYRHQAFTVSGYSKIQVLKKFQDELLKAIEEGKTMREFKDRMNDFLERRGYEGITNFQADNIFRTNVQTAYNVGHYKQMTDPSVLRLRPYWQYDAVNDQHTRPSHLAMDGRVFRADDPIWNTWYPPNGFRCRCGVKTLSERQVRERGLTVETSPPVSAEVNGRFTNIIPDPNFATNPAKDAFKPDVSSYPEPLRKAFEQREKRKTKTSP</sequence>
<evidence type="ECO:0000256" key="1">
    <source>
        <dbReference type="SAM" id="MobiDB-lite"/>
    </source>
</evidence>
<gene>
    <name evidence="3" type="ORF">V3851_07445</name>
</gene>
<dbReference type="RefSeq" id="WP_331845893.1">
    <property type="nucleotide sequence ID" value="NZ_JAZHPZ010000003.1"/>
</dbReference>
<proteinExistence type="predicted"/>
<feature type="compositionally biased region" description="Basic and acidic residues" evidence="1">
    <location>
        <begin position="230"/>
        <end position="239"/>
    </location>
</feature>
<dbReference type="NCBIfam" id="TIGR01641">
    <property type="entry name" value="phageSPP1_gp7"/>
    <property type="match status" value="1"/>
</dbReference>
<dbReference type="InterPro" id="IPR006528">
    <property type="entry name" value="Phage_head_morphogenesis_dom"/>
</dbReference>
<organism evidence="3 4">
    <name type="scientific">Paenibacillus haidiansis</name>
    <dbReference type="NCBI Taxonomy" id="1574488"/>
    <lineage>
        <taxon>Bacteria</taxon>
        <taxon>Bacillati</taxon>
        <taxon>Bacillota</taxon>
        <taxon>Bacilli</taxon>
        <taxon>Bacillales</taxon>
        <taxon>Paenibacillaceae</taxon>
        <taxon>Paenibacillus</taxon>
    </lineage>
</organism>
<keyword evidence="4" id="KW-1185">Reference proteome</keyword>
<dbReference type="Pfam" id="PF04233">
    <property type="entry name" value="Phage_Mu_F"/>
    <property type="match status" value="1"/>
</dbReference>
<feature type="region of interest" description="Disordered" evidence="1">
    <location>
        <begin position="210"/>
        <end position="247"/>
    </location>
</feature>